<dbReference type="OrthoDB" id="8437837at2"/>
<evidence type="ECO:0008006" key="4">
    <source>
        <dbReference type="Google" id="ProtNLM"/>
    </source>
</evidence>
<dbReference type="RefSeq" id="WP_155445311.1">
    <property type="nucleotide sequence ID" value="NZ_JAOQNR010000005.1"/>
</dbReference>
<comment type="caution">
    <text evidence="2">The sequence shown here is derived from an EMBL/GenBank/DDBJ whole genome shotgun (WGS) entry which is preliminary data.</text>
</comment>
<feature type="transmembrane region" description="Helical" evidence="1">
    <location>
        <begin position="321"/>
        <end position="338"/>
    </location>
</feature>
<gene>
    <name evidence="2" type="ORF">GJ654_06360</name>
</gene>
<feature type="transmembrane region" description="Helical" evidence="1">
    <location>
        <begin position="298"/>
        <end position="315"/>
    </location>
</feature>
<name>A0A6N8DL72_RHOAC</name>
<organism evidence="2 3">
    <name type="scientific">Rhodoblastus acidophilus</name>
    <name type="common">Rhodopseudomonas acidophila</name>
    <dbReference type="NCBI Taxonomy" id="1074"/>
    <lineage>
        <taxon>Bacteria</taxon>
        <taxon>Pseudomonadati</taxon>
        <taxon>Pseudomonadota</taxon>
        <taxon>Alphaproteobacteria</taxon>
        <taxon>Hyphomicrobiales</taxon>
        <taxon>Rhodoblastaceae</taxon>
        <taxon>Rhodoblastus</taxon>
    </lineage>
</organism>
<evidence type="ECO:0000313" key="3">
    <source>
        <dbReference type="Proteomes" id="UP000439113"/>
    </source>
</evidence>
<keyword evidence="1" id="KW-1133">Transmembrane helix</keyword>
<feature type="transmembrane region" description="Helical" evidence="1">
    <location>
        <begin position="85"/>
        <end position="108"/>
    </location>
</feature>
<keyword evidence="1" id="KW-0472">Membrane</keyword>
<feature type="transmembrane region" description="Helical" evidence="1">
    <location>
        <begin position="27"/>
        <end position="49"/>
    </location>
</feature>
<protein>
    <recommendedName>
        <fullName evidence="4">Oligosaccharide repeat unit polymerase</fullName>
    </recommendedName>
</protein>
<sequence length="355" mass="37240">MSSVALALVLAAGPLLAQRMRIKEAFAFLVSPVGIGCIFVTVWASASLLWTPFPGEAAPRLLKIVSTFLSVLPVAHVLPARSRAANLYVLPIGVLTASAGAILLSASLSAKPQDSVTTRTLLDAMTFLLLLSWPAMMAAFLRGRTKLAASLAIIVIIASLFVHSTIALAATAAGGLAYVFSRRDAARTGLWIGRFGAAGFMLAPFIPLALAPLLGGFTGFSWLKVWNGVIFADGVRLVTGHGFNYVASGYVHGYLGAETPKSLLFEIWTDLGALGALSSAAVLFCAFRLAAVQTANTAPYWIGALTFVATLGVLGGATLQLWWITALALALVALILATRGDFQTERPTAPRQVLS</sequence>
<feature type="transmembrane region" description="Helical" evidence="1">
    <location>
        <begin position="271"/>
        <end position="291"/>
    </location>
</feature>
<dbReference type="Proteomes" id="UP000439113">
    <property type="component" value="Unassembled WGS sequence"/>
</dbReference>
<feature type="transmembrane region" description="Helical" evidence="1">
    <location>
        <begin position="147"/>
        <end position="180"/>
    </location>
</feature>
<feature type="transmembrane region" description="Helical" evidence="1">
    <location>
        <begin position="120"/>
        <end position="141"/>
    </location>
</feature>
<keyword evidence="1" id="KW-0812">Transmembrane</keyword>
<dbReference type="AlphaFoldDB" id="A0A6N8DL72"/>
<dbReference type="EMBL" id="WNKS01000004">
    <property type="protein sequence ID" value="MTV30616.1"/>
    <property type="molecule type" value="Genomic_DNA"/>
</dbReference>
<feature type="transmembrane region" description="Helical" evidence="1">
    <location>
        <begin position="192"/>
        <end position="214"/>
    </location>
</feature>
<reference evidence="2 3" key="1">
    <citation type="submission" date="2019-11" db="EMBL/GenBank/DDBJ databases">
        <title>Whole-genome sequence of a Rhodoblastus acidophilus DSM 142.</title>
        <authorList>
            <person name="Kyndt J.A."/>
            <person name="Meyer T.E."/>
        </authorList>
    </citation>
    <scope>NUCLEOTIDE SEQUENCE [LARGE SCALE GENOMIC DNA]</scope>
    <source>
        <strain evidence="2 3">DSM 142</strain>
    </source>
</reference>
<proteinExistence type="predicted"/>
<evidence type="ECO:0000256" key="1">
    <source>
        <dbReference type="SAM" id="Phobius"/>
    </source>
</evidence>
<feature type="transmembrane region" description="Helical" evidence="1">
    <location>
        <begin position="61"/>
        <end position="79"/>
    </location>
</feature>
<evidence type="ECO:0000313" key="2">
    <source>
        <dbReference type="EMBL" id="MTV30616.1"/>
    </source>
</evidence>
<accession>A0A6N8DL72</accession>